<dbReference type="AlphaFoldDB" id="A0A8S1NQB3"/>
<evidence type="ECO:0000313" key="2">
    <source>
        <dbReference type="EMBL" id="CAD8091315.1"/>
    </source>
</evidence>
<dbReference type="OMA" id="MGDSEIH"/>
<evidence type="ECO:0000256" key="1">
    <source>
        <dbReference type="SAM" id="Phobius"/>
    </source>
</evidence>
<organism evidence="2 3">
    <name type="scientific">Paramecium primaurelia</name>
    <dbReference type="NCBI Taxonomy" id="5886"/>
    <lineage>
        <taxon>Eukaryota</taxon>
        <taxon>Sar</taxon>
        <taxon>Alveolata</taxon>
        <taxon>Ciliophora</taxon>
        <taxon>Intramacronucleata</taxon>
        <taxon>Oligohymenophorea</taxon>
        <taxon>Peniculida</taxon>
        <taxon>Parameciidae</taxon>
        <taxon>Paramecium</taxon>
    </lineage>
</organism>
<feature type="transmembrane region" description="Helical" evidence="1">
    <location>
        <begin position="13"/>
        <end position="32"/>
    </location>
</feature>
<gene>
    <name evidence="2" type="ORF">PPRIM_AZ9-3.1.T0880005</name>
</gene>
<keyword evidence="3" id="KW-1185">Reference proteome</keyword>
<proteinExistence type="predicted"/>
<evidence type="ECO:0008006" key="4">
    <source>
        <dbReference type="Google" id="ProtNLM"/>
    </source>
</evidence>
<comment type="caution">
    <text evidence="2">The sequence shown here is derived from an EMBL/GenBank/DDBJ whole genome shotgun (WGS) entry which is preliminary data.</text>
</comment>
<dbReference type="EMBL" id="CAJJDM010000091">
    <property type="protein sequence ID" value="CAD8091315.1"/>
    <property type="molecule type" value="Genomic_DNA"/>
</dbReference>
<accession>A0A8S1NQB3</accession>
<keyword evidence="1" id="KW-1133">Transmembrane helix</keyword>
<keyword evidence="1" id="KW-0812">Transmembrane</keyword>
<reference evidence="2" key="1">
    <citation type="submission" date="2021-01" db="EMBL/GenBank/DDBJ databases">
        <authorList>
            <consortium name="Genoscope - CEA"/>
            <person name="William W."/>
        </authorList>
    </citation>
    <scope>NUCLEOTIDE SEQUENCE</scope>
</reference>
<dbReference type="Proteomes" id="UP000688137">
    <property type="component" value="Unassembled WGS sequence"/>
</dbReference>
<protein>
    <recommendedName>
        <fullName evidence="4">Transmembrane protein</fullName>
    </recommendedName>
</protein>
<name>A0A8S1NQB3_PARPR</name>
<sequence>MGAFFSYYKQHKLIVISLITSGFIISSGLVYYRKQQNKSIMEDQEYQGPLNTSNTMYDNQNKNDKKSKFFDLEKDTMQTRFTAAMNAFESISNLIRVNYIPNTNCLEPQTIVDILQYTIEVAGDEYIRITLANRKQRRNYKSNQQLNQYKQYILKYNEDTEELLEKSQAELLQRLGVSKEIFEESMLALMEKGFFQQLYMLQASVKQKIKEKIISNKDLSVQQVKEIIRYSIKILKQQPEPFQYIVNQMMNKHELKEYIPNAINMIVQDFIYQKFKVEEEDQIKNLQKPECMGDSEIHQLLGEIESTMADVMNQLGLGGIDSIPENFENFT</sequence>
<evidence type="ECO:0000313" key="3">
    <source>
        <dbReference type="Proteomes" id="UP000688137"/>
    </source>
</evidence>
<keyword evidence="1" id="KW-0472">Membrane</keyword>